<dbReference type="PROSITE" id="PS01155">
    <property type="entry name" value="ENDONUCLEASE_III_2"/>
    <property type="match status" value="1"/>
</dbReference>
<keyword evidence="8 10" id="KW-0234">DNA repair</keyword>
<keyword evidence="2 10" id="KW-0004">4Fe-4S</keyword>
<keyword evidence="7 10" id="KW-0411">Iron-sulfur</keyword>
<dbReference type="PIRSF" id="PIRSF001435">
    <property type="entry name" value="Nth"/>
    <property type="match status" value="1"/>
</dbReference>
<dbReference type="Gene3D" id="1.10.1670.10">
    <property type="entry name" value="Helix-hairpin-Helix base-excision DNA repair enzymes (C-terminal)"/>
    <property type="match status" value="1"/>
</dbReference>
<keyword evidence="13" id="KW-1185">Reference proteome</keyword>
<feature type="domain" description="HhH-GPD" evidence="11">
    <location>
        <begin position="36"/>
        <end position="182"/>
    </location>
</feature>
<feature type="binding site" evidence="10">
    <location>
        <position position="200"/>
    </location>
    <ligand>
        <name>[4Fe-4S] cluster</name>
        <dbReference type="ChEBI" id="CHEBI:49883"/>
    </ligand>
</feature>
<accession>A0ABS7WT07</accession>
<keyword evidence="6 10" id="KW-0408">Iron</keyword>
<dbReference type="SUPFAM" id="SSF48150">
    <property type="entry name" value="DNA-glycosylase"/>
    <property type="match status" value="1"/>
</dbReference>
<dbReference type="InterPro" id="IPR003265">
    <property type="entry name" value="HhH-GPD_domain"/>
</dbReference>
<dbReference type="InterPro" id="IPR004036">
    <property type="entry name" value="Endonuclease-III-like_CS2"/>
</dbReference>
<dbReference type="Pfam" id="PF10576">
    <property type="entry name" value="EndIII_4Fe-2S"/>
    <property type="match status" value="1"/>
</dbReference>
<evidence type="ECO:0000313" key="13">
    <source>
        <dbReference type="Proteomes" id="UP000786183"/>
    </source>
</evidence>
<keyword evidence="3 10" id="KW-0479">Metal-binding</keyword>
<organism evidence="12 13">
    <name type="scientific">Campylobacter canadensis</name>
    <dbReference type="NCBI Taxonomy" id="449520"/>
    <lineage>
        <taxon>Bacteria</taxon>
        <taxon>Pseudomonadati</taxon>
        <taxon>Campylobacterota</taxon>
        <taxon>Epsilonproteobacteria</taxon>
        <taxon>Campylobacterales</taxon>
        <taxon>Campylobacteraceae</taxon>
        <taxon>Campylobacter</taxon>
    </lineage>
</organism>
<evidence type="ECO:0000256" key="3">
    <source>
        <dbReference type="ARBA" id="ARBA00022723"/>
    </source>
</evidence>
<comment type="catalytic activity">
    <reaction evidence="10">
        <text>2'-deoxyribonucleotide-(2'-deoxyribose 5'-phosphate)-2'-deoxyribonucleotide-DNA = a 3'-end 2'-deoxyribonucleotide-(2,3-dehydro-2,3-deoxyribose 5'-phosphate)-DNA + a 5'-end 5'-phospho-2'-deoxyribonucleoside-DNA + H(+)</text>
        <dbReference type="Rhea" id="RHEA:66592"/>
        <dbReference type="Rhea" id="RHEA-COMP:13180"/>
        <dbReference type="Rhea" id="RHEA-COMP:16897"/>
        <dbReference type="Rhea" id="RHEA-COMP:17067"/>
        <dbReference type="ChEBI" id="CHEBI:15378"/>
        <dbReference type="ChEBI" id="CHEBI:136412"/>
        <dbReference type="ChEBI" id="CHEBI:157695"/>
        <dbReference type="ChEBI" id="CHEBI:167181"/>
        <dbReference type="EC" id="4.2.99.18"/>
    </reaction>
</comment>
<keyword evidence="10" id="KW-0238">DNA-binding</keyword>
<evidence type="ECO:0000256" key="2">
    <source>
        <dbReference type="ARBA" id="ARBA00022485"/>
    </source>
</evidence>
<dbReference type="PANTHER" id="PTHR10359:SF18">
    <property type="entry name" value="ENDONUCLEASE III"/>
    <property type="match status" value="1"/>
</dbReference>
<keyword evidence="4 10" id="KW-0227">DNA damage</keyword>
<dbReference type="Proteomes" id="UP000786183">
    <property type="component" value="Unassembled WGS sequence"/>
</dbReference>
<keyword evidence="9 10" id="KW-0326">Glycosidase</keyword>
<feature type="binding site" evidence="10">
    <location>
        <position position="184"/>
    </location>
    <ligand>
        <name>[4Fe-4S] cluster</name>
        <dbReference type="ChEBI" id="CHEBI:49883"/>
    </ligand>
</feature>
<dbReference type="RefSeq" id="WP_172234145.1">
    <property type="nucleotide sequence ID" value="NZ_CP035946.1"/>
</dbReference>
<evidence type="ECO:0000256" key="10">
    <source>
        <dbReference type="HAMAP-Rule" id="MF_00942"/>
    </source>
</evidence>
<dbReference type="InterPro" id="IPR003651">
    <property type="entry name" value="Endonuclease3_FeS-loop_motif"/>
</dbReference>
<comment type="cofactor">
    <cofactor evidence="10">
        <name>[4Fe-4S] cluster</name>
        <dbReference type="ChEBI" id="CHEBI:49883"/>
    </cofactor>
    <text evidence="10">Binds 1 [4Fe-4S] cluster.</text>
</comment>
<evidence type="ECO:0000256" key="9">
    <source>
        <dbReference type="ARBA" id="ARBA00023295"/>
    </source>
</evidence>
<comment type="caution">
    <text evidence="12">The sequence shown here is derived from an EMBL/GenBank/DDBJ whole genome shotgun (WGS) entry which is preliminary data.</text>
</comment>
<evidence type="ECO:0000256" key="5">
    <source>
        <dbReference type="ARBA" id="ARBA00022801"/>
    </source>
</evidence>
<comment type="function">
    <text evidence="10">DNA repair enzyme that has both DNA N-glycosylase activity and AP-lyase activity. The DNA N-glycosylase activity releases various damaged pyrimidines from DNA by cleaving the N-glycosidic bond, leaving an AP (apurinic/apyrimidinic) site. The AP-lyase activity cleaves the phosphodiester bond 3' to the AP site by a beta-elimination, leaving a 3'-terminal unsaturated sugar and a product with a terminal 5'-phosphate.</text>
</comment>
<dbReference type="EC" id="4.2.99.18" evidence="10"/>
<feature type="binding site" evidence="10">
    <location>
        <position position="194"/>
    </location>
    <ligand>
        <name>[4Fe-4S] cluster</name>
        <dbReference type="ChEBI" id="CHEBI:49883"/>
    </ligand>
</feature>
<evidence type="ECO:0000313" key="12">
    <source>
        <dbReference type="EMBL" id="MBZ7987427.1"/>
    </source>
</evidence>
<feature type="binding site" evidence="10">
    <location>
        <position position="191"/>
    </location>
    <ligand>
        <name>[4Fe-4S] cluster</name>
        <dbReference type="ChEBI" id="CHEBI:49883"/>
    </ligand>
</feature>
<dbReference type="SMART" id="SM00478">
    <property type="entry name" value="ENDO3c"/>
    <property type="match status" value="1"/>
</dbReference>
<proteinExistence type="inferred from homology"/>
<dbReference type="InterPro" id="IPR005759">
    <property type="entry name" value="Nth"/>
</dbReference>
<dbReference type="Gene3D" id="1.10.340.30">
    <property type="entry name" value="Hypothetical protein, domain 2"/>
    <property type="match status" value="1"/>
</dbReference>
<dbReference type="GO" id="GO:0004519">
    <property type="term" value="F:endonuclease activity"/>
    <property type="evidence" value="ECO:0007669"/>
    <property type="project" value="UniProtKB-KW"/>
</dbReference>
<gene>
    <name evidence="10 12" type="primary">nth</name>
    <name evidence="12" type="ORF">AVCANL283_04825</name>
</gene>
<protein>
    <recommendedName>
        <fullName evidence="10">Endonuclease III</fullName>
        <ecNumber evidence="10">4.2.99.18</ecNumber>
    </recommendedName>
    <alternativeName>
        <fullName evidence="10">DNA-(apurinic or apyrimidinic site) lyase</fullName>
    </alternativeName>
</protein>
<keyword evidence="12" id="KW-0255">Endonuclease</keyword>
<keyword evidence="5 10" id="KW-0378">Hydrolase</keyword>
<dbReference type="InterPro" id="IPR000445">
    <property type="entry name" value="HhH_motif"/>
</dbReference>
<dbReference type="PANTHER" id="PTHR10359">
    <property type="entry name" value="A/G-SPECIFIC ADENINE GLYCOSYLASE/ENDONUCLEASE III"/>
    <property type="match status" value="1"/>
</dbReference>
<evidence type="ECO:0000256" key="4">
    <source>
        <dbReference type="ARBA" id="ARBA00022763"/>
    </source>
</evidence>
<reference evidence="12 13" key="1">
    <citation type="submission" date="2020-07" db="EMBL/GenBank/DDBJ databases">
        <title>Transfer of Campylobacter canadensis to the novel genus Avispirillum gen. nov., that also includes two novel species recovered from migratory waterfowl: Avispirillum anseris sp. nov. and Avispirillum brantae sp. nov.</title>
        <authorList>
            <person name="Miller W.G."/>
            <person name="Chapman M.H."/>
            <person name="Yee E."/>
            <person name="Inglis G.D."/>
        </authorList>
    </citation>
    <scope>NUCLEOTIDE SEQUENCE [LARGE SCALE GENOMIC DNA]</scope>
    <source>
        <strain evidence="12 13">L283</strain>
    </source>
</reference>
<sequence>MQRKLEIKKRILEHFKDAKTELVFSNDYELLIAVMLSAQCLDSRVNLITPSLFSHYKNAQELANANLMSVKELIKSCNFYQNKAKNLILMAKEVCNKHNGKIPLNYDDLISLAGVGKKTAKVVLAESLGLNYFPVDTHIFRVAHRLKLSNKKTPDECSTHLEKVFKSDLAKLHQAMVLFGRYICKAKKPECSKCFLSDLCNATCKQENL</sequence>
<evidence type="ECO:0000259" key="11">
    <source>
        <dbReference type="SMART" id="SM00478"/>
    </source>
</evidence>
<dbReference type="Pfam" id="PF00633">
    <property type="entry name" value="HHH"/>
    <property type="match status" value="1"/>
</dbReference>
<dbReference type="SMART" id="SM00525">
    <property type="entry name" value="FES"/>
    <property type="match status" value="1"/>
</dbReference>
<dbReference type="InterPro" id="IPR023170">
    <property type="entry name" value="HhH_base_excis_C"/>
</dbReference>
<evidence type="ECO:0000256" key="1">
    <source>
        <dbReference type="ARBA" id="ARBA00008343"/>
    </source>
</evidence>
<dbReference type="CDD" id="cd00056">
    <property type="entry name" value="ENDO3c"/>
    <property type="match status" value="1"/>
</dbReference>
<keyword evidence="10" id="KW-0456">Lyase</keyword>
<dbReference type="InterPro" id="IPR011257">
    <property type="entry name" value="DNA_glycosylase"/>
</dbReference>
<dbReference type="Pfam" id="PF00730">
    <property type="entry name" value="HhH-GPD"/>
    <property type="match status" value="1"/>
</dbReference>
<dbReference type="HAMAP" id="MF_00942">
    <property type="entry name" value="Nth"/>
    <property type="match status" value="1"/>
</dbReference>
<name>A0ABS7WT07_9BACT</name>
<dbReference type="NCBIfam" id="TIGR01083">
    <property type="entry name" value="nth"/>
    <property type="match status" value="1"/>
</dbReference>
<evidence type="ECO:0000256" key="7">
    <source>
        <dbReference type="ARBA" id="ARBA00023014"/>
    </source>
</evidence>
<evidence type="ECO:0000256" key="8">
    <source>
        <dbReference type="ARBA" id="ARBA00023204"/>
    </source>
</evidence>
<evidence type="ECO:0000256" key="6">
    <source>
        <dbReference type="ARBA" id="ARBA00023004"/>
    </source>
</evidence>
<dbReference type="EMBL" id="JACGBB010000008">
    <property type="protein sequence ID" value="MBZ7987427.1"/>
    <property type="molecule type" value="Genomic_DNA"/>
</dbReference>
<keyword evidence="12" id="KW-0540">Nuclease</keyword>
<comment type="similarity">
    <text evidence="1 10">Belongs to the Nth/MutY family.</text>
</comment>